<gene>
    <name evidence="2" type="ORF">FJT64_021177</name>
</gene>
<feature type="transmembrane region" description="Helical" evidence="1">
    <location>
        <begin position="49"/>
        <end position="80"/>
    </location>
</feature>
<feature type="transmembrane region" description="Helical" evidence="1">
    <location>
        <begin position="7"/>
        <end position="29"/>
    </location>
</feature>
<dbReference type="AlphaFoldDB" id="A0A6A4WZ90"/>
<evidence type="ECO:0000313" key="3">
    <source>
        <dbReference type="Proteomes" id="UP000440578"/>
    </source>
</evidence>
<evidence type="ECO:0000256" key="1">
    <source>
        <dbReference type="SAM" id="Phobius"/>
    </source>
</evidence>
<dbReference type="Proteomes" id="UP000440578">
    <property type="component" value="Unassembled WGS sequence"/>
</dbReference>
<proteinExistence type="predicted"/>
<sequence length="208" mass="23744">MKFWAKGFFSADLILFYLCLFLETVLVSFPYDNFHFDGLWVEELRAVTALALACTLARLAVRFAALLTVCGLLSCLLMAAAQHGPAPLQPDLALTGLLFQLLLAASRRYCAVRSVLVPFWLPGSPWWQRRARRAGRLWRRARRRLGEAARAVLRSGEYTLDLLLYLVCLDWPGDLWTWWLSLGDQPGPRPLRVNCYPKFTVDEFCGDF</sequence>
<keyword evidence="1" id="KW-0472">Membrane</keyword>
<organism evidence="2 3">
    <name type="scientific">Amphibalanus amphitrite</name>
    <name type="common">Striped barnacle</name>
    <name type="synonym">Balanus amphitrite</name>
    <dbReference type="NCBI Taxonomy" id="1232801"/>
    <lineage>
        <taxon>Eukaryota</taxon>
        <taxon>Metazoa</taxon>
        <taxon>Ecdysozoa</taxon>
        <taxon>Arthropoda</taxon>
        <taxon>Crustacea</taxon>
        <taxon>Multicrustacea</taxon>
        <taxon>Cirripedia</taxon>
        <taxon>Thoracica</taxon>
        <taxon>Thoracicalcarea</taxon>
        <taxon>Balanomorpha</taxon>
        <taxon>Balanoidea</taxon>
        <taxon>Balanidae</taxon>
        <taxon>Amphibalaninae</taxon>
        <taxon>Amphibalanus</taxon>
    </lineage>
</organism>
<comment type="caution">
    <text evidence="2">The sequence shown here is derived from an EMBL/GenBank/DDBJ whole genome shotgun (WGS) entry which is preliminary data.</text>
</comment>
<protein>
    <submittedName>
        <fullName evidence="2">Uncharacterized protein</fullName>
    </submittedName>
</protein>
<reference evidence="2 3" key="1">
    <citation type="submission" date="2019-07" db="EMBL/GenBank/DDBJ databases">
        <title>Draft genome assembly of a fouling barnacle, Amphibalanus amphitrite (Darwin, 1854): The first reference genome for Thecostraca.</title>
        <authorList>
            <person name="Kim W."/>
        </authorList>
    </citation>
    <scope>NUCLEOTIDE SEQUENCE [LARGE SCALE GENOMIC DNA]</scope>
    <source>
        <strain evidence="2">SNU_AA5</strain>
        <tissue evidence="2">Soma without cirri and trophi</tissue>
    </source>
</reference>
<keyword evidence="3" id="KW-1185">Reference proteome</keyword>
<accession>A0A6A4WZ90</accession>
<evidence type="ECO:0000313" key="2">
    <source>
        <dbReference type="EMBL" id="KAF0307532.1"/>
    </source>
</evidence>
<dbReference type="EMBL" id="VIIS01000565">
    <property type="protein sequence ID" value="KAF0307532.1"/>
    <property type="molecule type" value="Genomic_DNA"/>
</dbReference>
<name>A0A6A4WZ90_AMPAM</name>
<keyword evidence="1" id="KW-0812">Transmembrane</keyword>
<keyword evidence="1" id="KW-1133">Transmembrane helix</keyword>